<keyword evidence="7" id="KW-1185">Reference proteome</keyword>
<dbReference type="RefSeq" id="WP_219801160.1">
    <property type="nucleotide sequence ID" value="NZ_CP080096.1"/>
</dbReference>
<dbReference type="PROSITE" id="PS00041">
    <property type="entry name" value="HTH_ARAC_FAMILY_1"/>
    <property type="match status" value="1"/>
</dbReference>
<protein>
    <submittedName>
        <fullName evidence="6">AraC family transcriptional regulator</fullName>
    </submittedName>
</protein>
<dbReference type="Proteomes" id="UP000826462">
    <property type="component" value="Chromosome 2"/>
</dbReference>
<evidence type="ECO:0000256" key="3">
    <source>
        <dbReference type="ARBA" id="ARBA00023163"/>
    </source>
</evidence>
<dbReference type="PROSITE" id="PS01124">
    <property type="entry name" value="HTH_ARAC_FAMILY_2"/>
    <property type="match status" value="1"/>
</dbReference>
<dbReference type="SMART" id="SM00342">
    <property type="entry name" value="HTH_ARAC"/>
    <property type="match status" value="1"/>
</dbReference>
<dbReference type="PANTHER" id="PTHR46796:SF6">
    <property type="entry name" value="ARAC SUBFAMILY"/>
    <property type="match status" value="1"/>
</dbReference>
<keyword evidence="2" id="KW-0238">DNA-binding</keyword>
<dbReference type="SUPFAM" id="SSF46689">
    <property type="entry name" value="Homeodomain-like"/>
    <property type="match status" value="1"/>
</dbReference>
<dbReference type="InterPro" id="IPR035418">
    <property type="entry name" value="AraC-bd_2"/>
</dbReference>
<keyword evidence="3" id="KW-0804">Transcription</keyword>
<evidence type="ECO:0000313" key="6">
    <source>
        <dbReference type="EMBL" id="QYD71731.1"/>
    </source>
</evidence>
<dbReference type="PRINTS" id="PR00032">
    <property type="entry name" value="HTHARAC"/>
</dbReference>
<sequence length="343" mass="37550">MTTPSQYLSYSRGAAGQYEWQQRLRSLGIDCRMDPLRSIDAGFTSWSAGQIAILSADFRHQTITPVSPDESPLTHDHLFLKVVKSGSAIIEQFGQTRVIHEGDVVVLDPKEPYREMVTERATGLGLRFPRSALRERGFRCALRGIYLPDVSSPDVQAVRALIEVLGQQSGASSAEVRRRLGDQLLDLLDIVIDDPTVVRTGRGPAAIIFKAKQFISRNAGNADLSPSQIAAHACVSEKHLSRLFTAQGTSLMRYVQSVRLERAAQLLAATPWRRNLVVQVAFECGFTTASHFSRAFKERFGVAPSEAQALALRRSSSAAGGAHEGFTAETLQTDSAQDQNIPS</sequence>
<gene>
    <name evidence="6" type="ORF">KZJ38_32635</name>
</gene>
<feature type="domain" description="HTH araC/xylS-type" evidence="5">
    <location>
        <begin position="209"/>
        <end position="310"/>
    </location>
</feature>
<organism evidence="6 7">
    <name type="scientific">Paraburkholderia edwinii</name>
    <dbReference type="NCBI Taxonomy" id="2861782"/>
    <lineage>
        <taxon>Bacteria</taxon>
        <taxon>Pseudomonadati</taxon>
        <taxon>Pseudomonadota</taxon>
        <taxon>Betaproteobacteria</taxon>
        <taxon>Burkholderiales</taxon>
        <taxon>Burkholderiaceae</taxon>
        <taxon>Paraburkholderia</taxon>
    </lineage>
</organism>
<dbReference type="Pfam" id="PF14525">
    <property type="entry name" value="AraC_binding_2"/>
    <property type="match status" value="1"/>
</dbReference>
<name>A0ABX8USY4_9BURK</name>
<evidence type="ECO:0000256" key="1">
    <source>
        <dbReference type="ARBA" id="ARBA00023015"/>
    </source>
</evidence>
<dbReference type="InterPro" id="IPR009057">
    <property type="entry name" value="Homeodomain-like_sf"/>
</dbReference>
<accession>A0ABX8USY4</accession>
<reference evidence="6 7" key="1">
    <citation type="submission" date="2021-07" db="EMBL/GenBank/DDBJ databases">
        <title>Paraburkholderia edwinii protects Aspergillus sp. from phenazines by acting as a toxin sponge.</title>
        <authorList>
            <person name="Dahlstrom K.M."/>
            <person name="Newman D.K."/>
        </authorList>
    </citation>
    <scope>NUCLEOTIDE SEQUENCE [LARGE SCALE GENOMIC DNA]</scope>
    <source>
        <strain evidence="6 7">Pe01</strain>
    </source>
</reference>
<dbReference type="Gene3D" id="1.10.10.60">
    <property type="entry name" value="Homeodomain-like"/>
    <property type="match status" value="1"/>
</dbReference>
<dbReference type="PANTHER" id="PTHR46796">
    <property type="entry name" value="HTH-TYPE TRANSCRIPTIONAL ACTIVATOR RHAS-RELATED"/>
    <property type="match status" value="1"/>
</dbReference>
<evidence type="ECO:0000313" key="7">
    <source>
        <dbReference type="Proteomes" id="UP000826462"/>
    </source>
</evidence>
<dbReference type="InterPro" id="IPR020449">
    <property type="entry name" value="Tscrpt_reg_AraC-type_HTH"/>
</dbReference>
<feature type="region of interest" description="Disordered" evidence="4">
    <location>
        <begin position="321"/>
        <end position="343"/>
    </location>
</feature>
<dbReference type="InterPro" id="IPR050204">
    <property type="entry name" value="AraC_XylS_family_regulators"/>
</dbReference>
<feature type="compositionally biased region" description="Polar residues" evidence="4">
    <location>
        <begin position="329"/>
        <end position="343"/>
    </location>
</feature>
<evidence type="ECO:0000256" key="2">
    <source>
        <dbReference type="ARBA" id="ARBA00023125"/>
    </source>
</evidence>
<evidence type="ECO:0000256" key="4">
    <source>
        <dbReference type="SAM" id="MobiDB-lite"/>
    </source>
</evidence>
<keyword evidence="1" id="KW-0805">Transcription regulation</keyword>
<dbReference type="Pfam" id="PF12833">
    <property type="entry name" value="HTH_18"/>
    <property type="match status" value="1"/>
</dbReference>
<dbReference type="InterPro" id="IPR018062">
    <property type="entry name" value="HTH_AraC-typ_CS"/>
</dbReference>
<proteinExistence type="predicted"/>
<dbReference type="EMBL" id="CP080096">
    <property type="protein sequence ID" value="QYD71731.1"/>
    <property type="molecule type" value="Genomic_DNA"/>
</dbReference>
<evidence type="ECO:0000259" key="5">
    <source>
        <dbReference type="PROSITE" id="PS01124"/>
    </source>
</evidence>
<dbReference type="InterPro" id="IPR018060">
    <property type="entry name" value="HTH_AraC"/>
</dbReference>